<dbReference type="Pfam" id="PF01832">
    <property type="entry name" value="Glucosaminidase"/>
    <property type="match status" value="1"/>
</dbReference>
<evidence type="ECO:0000259" key="3">
    <source>
        <dbReference type="Pfam" id="PF01832"/>
    </source>
</evidence>
<feature type="coiled-coil region" evidence="1">
    <location>
        <begin position="257"/>
        <end position="284"/>
    </location>
</feature>
<dbReference type="GO" id="GO:0004040">
    <property type="term" value="F:amidase activity"/>
    <property type="evidence" value="ECO:0007669"/>
    <property type="project" value="InterPro"/>
</dbReference>
<keyword evidence="5" id="KW-1185">Reference proteome</keyword>
<dbReference type="Proteomes" id="UP000199058">
    <property type="component" value="Unassembled WGS sequence"/>
</dbReference>
<dbReference type="OrthoDB" id="9788155at2"/>
<dbReference type="STRING" id="1122252.SAMN05660443_0355"/>
<dbReference type="EMBL" id="FOLH01000001">
    <property type="protein sequence ID" value="SFB82284.1"/>
    <property type="molecule type" value="Genomic_DNA"/>
</dbReference>
<feature type="transmembrane region" description="Helical" evidence="2">
    <location>
        <begin position="9"/>
        <end position="31"/>
    </location>
</feature>
<dbReference type="PANTHER" id="PTHR40572">
    <property type="entry name" value="PROTEIN BAX"/>
    <property type="match status" value="1"/>
</dbReference>
<keyword evidence="2" id="KW-0472">Membrane</keyword>
<proteinExistence type="predicted"/>
<dbReference type="InterPro" id="IPR053195">
    <property type="entry name" value="Bax-like"/>
</dbReference>
<dbReference type="RefSeq" id="WP_091958260.1">
    <property type="nucleotide sequence ID" value="NZ_FOLH01000001.1"/>
</dbReference>
<keyword evidence="1" id="KW-0175">Coiled coil</keyword>
<evidence type="ECO:0000256" key="1">
    <source>
        <dbReference type="SAM" id="Coils"/>
    </source>
</evidence>
<gene>
    <name evidence="4" type="ORF">SAMN05660443_0355</name>
</gene>
<dbReference type="AlphaFoldDB" id="A0A1I1E596"/>
<reference evidence="4 5" key="1">
    <citation type="submission" date="2016-10" db="EMBL/GenBank/DDBJ databases">
        <authorList>
            <person name="de Groot N.N."/>
        </authorList>
    </citation>
    <scope>NUCLEOTIDE SEQUENCE [LARGE SCALE GENOMIC DNA]</scope>
    <source>
        <strain evidence="4 5">DSM 18438</strain>
    </source>
</reference>
<feature type="domain" description="Mannosyl-glycoprotein endo-beta-N-acetylglucosamidase-like" evidence="3">
    <location>
        <begin position="136"/>
        <end position="226"/>
    </location>
</feature>
<protein>
    <submittedName>
        <fullName evidence="4">Bax protein</fullName>
    </submittedName>
</protein>
<keyword evidence="2" id="KW-0812">Transmembrane</keyword>
<evidence type="ECO:0000256" key="2">
    <source>
        <dbReference type="SAM" id="Phobius"/>
    </source>
</evidence>
<dbReference type="Gene3D" id="1.10.530.10">
    <property type="match status" value="1"/>
</dbReference>
<keyword evidence="2" id="KW-1133">Transmembrane helix</keyword>
<evidence type="ECO:0000313" key="4">
    <source>
        <dbReference type="EMBL" id="SFB82284.1"/>
    </source>
</evidence>
<organism evidence="4 5">
    <name type="scientific">Marinospirillum celere</name>
    <dbReference type="NCBI Taxonomy" id="1122252"/>
    <lineage>
        <taxon>Bacteria</taxon>
        <taxon>Pseudomonadati</taxon>
        <taxon>Pseudomonadota</taxon>
        <taxon>Gammaproteobacteria</taxon>
        <taxon>Oceanospirillales</taxon>
        <taxon>Oceanospirillaceae</taxon>
        <taxon>Marinospirillum</taxon>
    </lineage>
</organism>
<accession>A0A1I1E596</accession>
<dbReference type="InterPro" id="IPR002901">
    <property type="entry name" value="MGlyc_endo_b_GlcNAc-like_dom"/>
</dbReference>
<dbReference type="PANTHER" id="PTHR40572:SF1">
    <property type="entry name" value="PROTEIN BAX"/>
    <property type="match status" value="1"/>
</dbReference>
<name>A0A1I1E596_9GAMM</name>
<evidence type="ECO:0000313" key="5">
    <source>
        <dbReference type="Proteomes" id="UP000199058"/>
    </source>
</evidence>
<sequence length="284" mass="33050">MQEPEASPLFFRGLILISLVVALGALVSEWLDPHQEPLLQRFEAEAPDPLEQMPDYSDITHVPWRKEAFFTALVPLVIFENQFIAWQREQLETAYQAQQEGQALTPTDERLLREIFDYYRVTWPASEEDWQLIMKRAHPVPEDLVLMQGAKESGWGTSRFAQQGNNLFGQWCFTEGCGLVPERRTPDMNHEVRLFDSVQSSVRSYLRNINTHRAYRKLRELRQELYQEEDREPTGVDLAPGLISYSERRQAYVDEVINLILANFEEIQQALEAYQQEASQADTE</sequence>